<feature type="transmembrane region" description="Helical" evidence="2">
    <location>
        <begin position="105"/>
        <end position="125"/>
    </location>
</feature>
<proteinExistence type="predicted"/>
<gene>
    <name evidence="3" type="ORF">ACTOB_001561</name>
</gene>
<keyword evidence="2" id="KW-0472">Membrane</keyword>
<feature type="transmembrane region" description="Helical" evidence="2">
    <location>
        <begin position="82"/>
        <end position="99"/>
    </location>
</feature>
<feature type="region of interest" description="Disordered" evidence="1">
    <location>
        <begin position="139"/>
        <end position="164"/>
    </location>
</feature>
<keyword evidence="2" id="KW-0812">Transmembrane</keyword>
<organism evidence="3 4">
    <name type="scientific">Actinoplanes oblitus</name>
    <dbReference type="NCBI Taxonomy" id="3040509"/>
    <lineage>
        <taxon>Bacteria</taxon>
        <taxon>Bacillati</taxon>
        <taxon>Actinomycetota</taxon>
        <taxon>Actinomycetes</taxon>
        <taxon>Micromonosporales</taxon>
        <taxon>Micromonosporaceae</taxon>
        <taxon>Actinoplanes</taxon>
    </lineage>
</organism>
<evidence type="ECO:0000313" key="4">
    <source>
        <dbReference type="Proteomes" id="UP001240150"/>
    </source>
</evidence>
<evidence type="ECO:0000313" key="3">
    <source>
        <dbReference type="EMBL" id="WIM97993.1"/>
    </source>
</evidence>
<evidence type="ECO:0008006" key="5">
    <source>
        <dbReference type="Google" id="ProtNLM"/>
    </source>
</evidence>
<name>A0ABY8WN76_9ACTN</name>
<keyword evidence="4" id="KW-1185">Reference proteome</keyword>
<feature type="compositionally biased region" description="Basic and acidic residues" evidence="1">
    <location>
        <begin position="155"/>
        <end position="164"/>
    </location>
</feature>
<keyword evidence="2" id="KW-1133">Transmembrane helix</keyword>
<protein>
    <recommendedName>
        <fullName evidence="5">Cytochrome C biogenesis protein transmembrane domain-containing protein</fullName>
    </recommendedName>
</protein>
<reference evidence="3 4" key="1">
    <citation type="submission" date="2023-06" db="EMBL/GenBank/DDBJ databases">
        <authorList>
            <person name="Yushchuk O."/>
            <person name="Binda E."/>
            <person name="Ruckert-Reed C."/>
            <person name="Fedorenko V."/>
            <person name="Kalinowski J."/>
            <person name="Marinelli F."/>
        </authorList>
    </citation>
    <scope>NUCLEOTIDE SEQUENCE [LARGE SCALE GENOMIC DNA]</scope>
    <source>
        <strain evidence="3 4">NRRL 3884</strain>
    </source>
</reference>
<dbReference type="RefSeq" id="WP_284919386.1">
    <property type="nucleotide sequence ID" value="NZ_CP126980.1"/>
</dbReference>
<dbReference type="Proteomes" id="UP001240150">
    <property type="component" value="Chromosome"/>
</dbReference>
<feature type="transmembrane region" description="Helical" evidence="2">
    <location>
        <begin position="42"/>
        <end position="61"/>
    </location>
</feature>
<dbReference type="EMBL" id="CP126980">
    <property type="protein sequence ID" value="WIM97993.1"/>
    <property type="molecule type" value="Genomic_DNA"/>
</dbReference>
<evidence type="ECO:0000256" key="2">
    <source>
        <dbReference type="SAM" id="Phobius"/>
    </source>
</evidence>
<evidence type="ECO:0000256" key="1">
    <source>
        <dbReference type="SAM" id="MobiDB-lite"/>
    </source>
</evidence>
<accession>A0ABY8WN76</accession>
<sequence>MIIRWTGFGVLLYVFSCAAIPAAFLAKEATYRLTGTHNVQLAELGVALVMLVFAAAVWFVGKALNAKDDHRHTVMGTPLQNGAALFLFIAWLMPCVAVGQLTHPILGWLMFPGVILVWVAGYFVLELWRQRDTFKEERRKFKEGLQGPGATTDPAADRSPDQAP</sequence>